<dbReference type="RefSeq" id="WP_258822444.1">
    <property type="nucleotide sequence ID" value="NZ_JANUHB010000002.1"/>
</dbReference>
<name>A0ABT2DBI3_9BURK</name>
<dbReference type="Pfam" id="PF04586">
    <property type="entry name" value="Peptidase_S78"/>
    <property type="match status" value="1"/>
</dbReference>
<dbReference type="EMBL" id="JANUHB010000002">
    <property type="protein sequence ID" value="MCS0808680.1"/>
    <property type="molecule type" value="Genomic_DNA"/>
</dbReference>
<dbReference type="SUPFAM" id="SSF50789">
    <property type="entry name" value="Herpes virus serine proteinase, assemblin"/>
    <property type="match status" value="1"/>
</dbReference>
<keyword evidence="3" id="KW-0378">Hydrolase</keyword>
<evidence type="ECO:0000256" key="2">
    <source>
        <dbReference type="ARBA" id="ARBA00022670"/>
    </source>
</evidence>
<dbReference type="Proteomes" id="UP001206126">
    <property type="component" value="Unassembled WGS sequence"/>
</dbReference>
<evidence type="ECO:0000256" key="3">
    <source>
        <dbReference type="ARBA" id="ARBA00022801"/>
    </source>
</evidence>
<dbReference type="GO" id="GO:0008233">
    <property type="term" value="F:peptidase activity"/>
    <property type="evidence" value="ECO:0007669"/>
    <property type="project" value="UniProtKB-KW"/>
</dbReference>
<accession>A0ABT2DBI3</accession>
<sequence>MEIKYIERPFEVKAVQENGVFEGFGSIFGNVDLDNDIVAPGAFTESLAQWKASGRLPPILWQHRSGEPIGPYLEMQEQAAGLWVKGQLLVDDVQRAREARALMKAKAVNGLSIGYAVREDSYDRVTGVRTLKKVDLWEVSIVTFPANPSAQISSVKSAIDAIQTVREAEEFLRDAGLSKAQAAAFIGRFKSLSGQRESGDELGDLVASIVKFTEPTTNS</sequence>
<evidence type="ECO:0000259" key="4">
    <source>
        <dbReference type="Pfam" id="PF04586"/>
    </source>
</evidence>
<comment type="caution">
    <text evidence="5">The sequence shown here is derived from an EMBL/GenBank/DDBJ whole genome shotgun (WGS) entry which is preliminary data.</text>
</comment>
<protein>
    <submittedName>
        <fullName evidence="5">HK97 family phage prohead protease</fullName>
    </submittedName>
</protein>
<evidence type="ECO:0000313" key="6">
    <source>
        <dbReference type="Proteomes" id="UP001206126"/>
    </source>
</evidence>
<dbReference type="GO" id="GO:0006508">
    <property type="term" value="P:proteolysis"/>
    <property type="evidence" value="ECO:0007669"/>
    <property type="project" value="UniProtKB-KW"/>
</dbReference>
<evidence type="ECO:0000313" key="5">
    <source>
        <dbReference type="EMBL" id="MCS0808680.1"/>
    </source>
</evidence>
<feature type="domain" description="Prohead serine protease" evidence="4">
    <location>
        <begin position="10"/>
        <end position="162"/>
    </location>
</feature>
<gene>
    <name evidence="5" type="ORF">NX774_12190</name>
</gene>
<dbReference type="InterPro" id="IPR006433">
    <property type="entry name" value="Prohead_protease"/>
</dbReference>
<reference evidence="5 6" key="1">
    <citation type="submission" date="2022-08" db="EMBL/GenBank/DDBJ databases">
        <title>Reclassification of Massilia species as members of the genera Telluria, Duganella, Pseudoduganella, Mokoshia gen. nov. and Zemynaea gen. nov. using orthogonal and non-orthogonal genome-based approaches.</title>
        <authorList>
            <person name="Bowman J.P."/>
        </authorList>
    </citation>
    <scope>NUCLEOTIDE SEQUENCE [LARGE SCALE GENOMIC DNA]</scope>
    <source>
        <strain evidence="5 6">JCM 31605</strain>
    </source>
</reference>
<dbReference type="NCBIfam" id="TIGR01543">
    <property type="entry name" value="proheadase_HK97"/>
    <property type="match status" value="1"/>
</dbReference>
<evidence type="ECO:0000256" key="1">
    <source>
        <dbReference type="ARBA" id="ARBA00022612"/>
    </source>
</evidence>
<keyword evidence="2 5" id="KW-0645">Protease</keyword>
<keyword evidence="1" id="KW-1188">Viral release from host cell</keyword>
<proteinExistence type="predicted"/>
<keyword evidence="6" id="KW-1185">Reference proteome</keyword>
<dbReference type="InterPro" id="IPR054613">
    <property type="entry name" value="Peptidase_S78_dom"/>
</dbReference>
<organism evidence="5 6">
    <name type="scientific">Massilia agilis</name>
    <dbReference type="NCBI Taxonomy" id="1811226"/>
    <lineage>
        <taxon>Bacteria</taxon>
        <taxon>Pseudomonadati</taxon>
        <taxon>Pseudomonadota</taxon>
        <taxon>Betaproteobacteria</taxon>
        <taxon>Burkholderiales</taxon>
        <taxon>Oxalobacteraceae</taxon>
        <taxon>Telluria group</taxon>
        <taxon>Massilia</taxon>
    </lineage>
</organism>